<dbReference type="FunFam" id="3.30.559.10:FF:000004">
    <property type="entry name" value="Acetyltransferase component of pyruvate dehydrogenase complex"/>
    <property type="match status" value="1"/>
</dbReference>
<evidence type="ECO:0000313" key="13">
    <source>
        <dbReference type="EMBL" id="RFP82403.1"/>
    </source>
</evidence>
<dbReference type="PROSITE" id="PS51826">
    <property type="entry name" value="PSBD"/>
    <property type="match status" value="1"/>
</dbReference>
<dbReference type="GO" id="GO:0005737">
    <property type="term" value="C:cytoplasm"/>
    <property type="evidence" value="ECO:0007669"/>
    <property type="project" value="TreeGrafter"/>
</dbReference>
<evidence type="ECO:0000259" key="11">
    <source>
        <dbReference type="PROSITE" id="PS50968"/>
    </source>
</evidence>
<dbReference type="PANTHER" id="PTHR43178">
    <property type="entry name" value="DIHYDROLIPOAMIDE ACETYLTRANSFERASE COMPONENT OF PYRUVATE DEHYDROGENASE COMPLEX"/>
    <property type="match status" value="1"/>
</dbReference>
<evidence type="ECO:0000256" key="1">
    <source>
        <dbReference type="ARBA" id="ARBA00007317"/>
    </source>
</evidence>
<dbReference type="NCBIfam" id="TIGR01348">
    <property type="entry name" value="PDHac_trf_long"/>
    <property type="match status" value="1"/>
</dbReference>
<feature type="compositionally biased region" description="Low complexity" evidence="10">
    <location>
        <begin position="225"/>
        <end position="243"/>
    </location>
</feature>
<dbReference type="CDD" id="cd06849">
    <property type="entry name" value="lipoyl_domain"/>
    <property type="match status" value="2"/>
</dbReference>
<proteinExistence type="inferred from homology"/>
<dbReference type="GO" id="GO:0004742">
    <property type="term" value="F:dihydrolipoyllysine-residue acetyltransferase activity"/>
    <property type="evidence" value="ECO:0007669"/>
    <property type="project" value="UniProtKB-UniRule"/>
</dbReference>
<dbReference type="GO" id="GO:0006086">
    <property type="term" value="P:pyruvate decarboxylation to acetyl-CoA"/>
    <property type="evidence" value="ECO:0007669"/>
    <property type="project" value="UniProtKB-UniRule"/>
</dbReference>
<feature type="domain" description="Peripheral subunit-binding (PSBD)" evidence="12">
    <location>
        <begin position="255"/>
        <end position="292"/>
    </location>
</feature>
<dbReference type="InterPro" id="IPR001078">
    <property type="entry name" value="2-oxoacid_DH_actylTfrase"/>
</dbReference>
<dbReference type="PROSITE" id="PS00189">
    <property type="entry name" value="LIPOYL"/>
    <property type="match status" value="2"/>
</dbReference>
<evidence type="ECO:0000256" key="10">
    <source>
        <dbReference type="SAM" id="MobiDB-lite"/>
    </source>
</evidence>
<dbReference type="PROSITE" id="PS50968">
    <property type="entry name" value="BIOTINYL_LIPOYL"/>
    <property type="match status" value="2"/>
</dbReference>
<dbReference type="SUPFAM" id="SSF47005">
    <property type="entry name" value="Peripheral subunit-binding domain of 2-oxo acid dehydrogenase complex"/>
    <property type="match status" value="1"/>
</dbReference>
<dbReference type="Gene3D" id="2.40.50.100">
    <property type="match status" value="2"/>
</dbReference>
<comment type="function">
    <text evidence="7">The pyruvate dehydrogenase complex catalyzes the overall conversion of pyruvate to acetyl-CoA and CO(2). It contains multiple copies of three enzymatic components: pyruvate dehydrogenase (E1), dihydrolipoamide acetyltransferase (E2) and lipoamide dehydrogenase (E3).</text>
</comment>
<evidence type="ECO:0000256" key="6">
    <source>
        <dbReference type="ARBA" id="ARBA00023315"/>
    </source>
</evidence>
<dbReference type="FunFam" id="2.40.50.100:FF:000009">
    <property type="entry name" value="Acetyltransferase component of pyruvate dehydrogenase complex"/>
    <property type="match status" value="2"/>
</dbReference>
<dbReference type="RefSeq" id="WP_116957102.1">
    <property type="nucleotide sequence ID" value="NZ_QVLS01000001.1"/>
</dbReference>
<dbReference type="InterPro" id="IPR011053">
    <property type="entry name" value="Single_hybrid_motif"/>
</dbReference>
<comment type="cofactor">
    <cofactor evidence="9">
        <name>(R)-lipoate</name>
        <dbReference type="ChEBI" id="CHEBI:83088"/>
    </cofactor>
    <text evidence="9">Binds 2 lipoyl cofactors covalently.</text>
</comment>
<dbReference type="Pfam" id="PF02817">
    <property type="entry name" value="E3_binding"/>
    <property type="match status" value="1"/>
</dbReference>
<evidence type="ECO:0000259" key="12">
    <source>
        <dbReference type="PROSITE" id="PS51826"/>
    </source>
</evidence>
<dbReference type="Pfam" id="PF00364">
    <property type="entry name" value="Biotin_lipoyl"/>
    <property type="match status" value="2"/>
</dbReference>
<keyword evidence="6 9" id="KW-0012">Acyltransferase</keyword>
<gene>
    <name evidence="13" type="primary">aceF</name>
    <name evidence="13" type="ORF">DY262_00775</name>
</gene>
<feature type="region of interest" description="Disordered" evidence="10">
    <location>
        <begin position="200"/>
        <end position="257"/>
    </location>
</feature>
<comment type="similarity">
    <text evidence="1 9">Belongs to the 2-oxoacid dehydrogenase family.</text>
</comment>
<evidence type="ECO:0000256" key="3">
    <source>
        <dbReference type="ARBA" id="ARBA00022679"/>
    </source>
</evidence>
<dbReference type="InterPro" id="IPR000089">
    <property type="entry name" value="Biotin_lipoyl"/>
</dbReference>
<feature type="domain" description="Lipoyl-binding" evidence="11">
    <location>
        <begin position="3"/>
        <end position="77"/>
    </location>
</feature>
<keyword evidence="5 9" id="KW-0450">Lipoyl</keyword>
<dbReference type="InterPro" id="IPR006256">
    <property type="entry name" value="AcTrfase_Pyrv_DH_cplx"/>
</dbReference>
<feature type="domain" description="Lipoyl-binding" evidence="11">
    <location>
        <begin position="120"/>
        <end position="194"/>
    </location>
</feature>
<feature type="compositionally biased region" description="Low complexity" evidence="10">
    <location>
        <begin position="200"/>
        <end position="217"/>
    </location>
</feature>
<dbReference type="SUPFAM" id="SSF52777">
    <property type="entry name" value="CoA-dependent acyltransferases"/>
    <property type="match status" value="1"/>
</dbReference>
<comment type="subunit">
    <text evidence="2 9">Forms a 24-polypeptide structural core with octahedral symmetry.</text>
</comment>
<dbReference type="InterPro" id="IPR004167">
    <property type="entry name" value="PSBD"/>
</dbReference>
<reference evidence="13 14" key="1">
    <citation type="submission" date="2018-08" db="EMBL/GenBank/DDBJ databases">
        <title>Hydrogenophaga sp. LA-38 isolated from sludge.</title>
        <authorList>
            <person name="Im W.-T."/>
        </authorList>
    </citation>
    <scope>NUCLEOTIDE SEQUENCE [LARGE SCALE GENOMIC DNA]</scope>
    <source>
        <strain evidence="13 14">LA-38</strain>
    </source>
</reference>
<dbReference type="Proteomes" id="UP000261931">
    <property type="component" value="Unassembled WGS sequence"/>
</dbReference>
<evidence type="ECO:0000256" key="2">
    <source>
        <dbReference type="ARBA" id="ARBA00011484"/>
    </source>
</evidence>
<evidence type="ECO:0000313" key="14">
    <source>
        <dbReference type="Proteomes" id="UP000261931"/>
    </source>
</evidence>
<keyword evidence="3 9" id="KW-0808">Transferase</keyword>
<dbReference type="InterPro" id="IPR036625">
    <property type="entry name" value="E3-bd_dom_sf"/>
</dbReference>
<evidence type="ECO:0000256" key="8">
    <source>
        <dbReference type="ARBA" id="ARBA00048370"/>
    </source>
</evidence>
<organism evidence="13 14">
    <name type="scientific">Hydrogenophaga borbori</name>
    <dbReference type="NCBI Taxonomy" id="2294117"/>
    <lineage>
        <taxon>Bacteria</taxon>
        <taxon>Pseudomonadati</taxon>
        <taxon>Pseudomonadota</taxon>
        <taxon>Betaproteobacteria</taxon>
        <taxon>Burkholderiales</taxon>
        <taxon>Comamonadaceae</taxon>
        <taxon>Hydrogenophaga</taxon>
    </lineage>
</organism>
<comment type="catalytic activity">
    <reaction evidence="8 9">
        <text>N(6)-[(R)-dihydrolipoyl]-L-lysyl-[protein] + acetyl-CoA = N(6)-[(R)-S(8)-acetyldihydrolipoyl]-L-lysyl-[protein] + CoA</text>
        <dbReference type="Rhea" id="RHEA:17017"/>
        <dbReference type="Rhea" id="RHEA-COMP:10475"/>
        <dbReference type="Rhea" id="RHEA-COMP:10478"/>
        <dbReference type="ChEBI" id="CHEBI:57287"/>
        <dbReference type="ChEBI" id="CHEBI:57288"/>
        <dbReference type="ChEBI" id="CHEBI:83100"/>
        <dbReference type="ChEBI" id="CHEBI:83111"/>
        <dbReference type="EC" id="2.3.1.12"/>
    </reaction>
</comment>
<dbReference type="EMBL" id="QVLS01000001">
    <property type="protein sequence ID" value="RFP82403.1"/>
    <property type="molecule type" value="Genomic_DNA"/>
</dbReference>
<dbReference type="PANTHER" id="PTHR43178:SF2">
    <property type="entry name" value="DIHYDROLIPOYLLYSINE-RESIDUE ACETYLTRANSFERASE COMPONENT OF PYRUVATE DEHYDROGENASE COMPLEX"/>
    <property type="match status" value="1"/>
</dbReference>
<dbReference type="Gene3D" id="4.10.320.10">
    <property type="entry name" value="E3-binding domain"/>
    <property type="match status" value="1"/>
</dbReference>
<name>A0A372EP38_9BURK</name>
<accession>A0A372EP38</accession>
<dbReference type="InterPro" id="IPR023213">
    <property type="entry name" value="CAT-like_dom_sf"/>
</dbReference>
<dbReference type="EC" id="2.3.1.12" evidence="9"/>
<evidence type="ECO:0000256" key="9">
    <source>
        <dbReference type="RuleBase" id="RU361137"/>
    </source>
</evidence>
<dbReference type="InterPro" id="IPR003016">
    <property type="entry name" value="2-oxoA_DH_lipoyl-BS"/>
</dbReference>
<dbReference type="SUPFAM" id="SSF51230">
    <property type="entry name" value="Single hybrid motif"/>
    <property type="match status" value="2"/>
</dbReference>
<evidence type="ECO:0000256" key="4">
    <source>
        <dbReference type="ARBA" id="ARBA00022737"/>
    </source>
</evidence>
<dbReference type="AlphaFoldDB" id="A0A372EP38"/>
<protein>
    <recommendedName>
        <fullName evidence="9">Acetyltransferase component of pyruvate dehydrogenase complex</fullName>
        <ecNumber evidence="9">2.3.1.12</ecNumber>
    </recommendedName>
</protein>
<keyword evidence="4" id="KW-0677">Repeat</keyword>
<dbReference type="Pfam" id="PF00198">
    <property type="entry name" value="2-oxoacid_dh"/>
    <property type="match status" value="1"/>
</dbReference>
<evidence type="ECO:0000256" key="7">
    <source>
        <dbReference type="ARBA" id="ARBA00025211"/>
    </source>
</evidence>
<dbReference type="InterPro" id="IPR050743">
    <property type="entry name" value="2-oxoacid_DH_E2_comp"/>
</dbReference>
<sequence length="560" mass="57585">MASIEVKVPDIGDFDEVAVIELLVKPGDAVKAEQSLITVESDKASMEIPSSHAGVVKELKVQLGDKVKQGSVVVLLEADAAAAPAPAAAAPAPVAAAPAPAASPAQPPAAAPAAAAPAGPVEVRVPDIGDFKDVAVIEVLVKPGDAVKVEQSLITVESDKASMEIPSSSAGVLKELKVKVGDKLNIGDLIAVLEGSAATGAPAQAPAPAPAAAAPAPTQAPSPAPAAAAPSAAPSAAPAQAPAHNPTVPPVGLPHASPSVRKFARELGVPLAEVKGNGPKGRITLEDVQNFTKAVMAGSAQTQAQAAKAPAGGGGVGMDLLPWPKVDFTKFGPVERKDLSRIKKISGANLHRNWVMIPHVTNNDEADITELEAFRVATNKENEKSGVKVTMLAFVIKAVVSALKKFPEFNASLDGDTLVYKQYFHIGFAADTPNGLVVPVLRDADKKGILQISQEMGDLAKKARDGKMGPADMTGGCFSISSLGGIGGTHFTPIINAPEVAILGLSKSQMKPVWDGQQFVPRLTLPLSLSYDHRVIDGAAAARFNAYLGQVLADFRRVLL</sequence>
<dbReference type="Gene3D" id="3.30.559.10">
    <property type="entry name" value="Chloramphenicol acetyltransferase-like domain"/>
    <property type="match status" value="1"/>
</dbReference>
<dbReference type="GO" id="GO:0031405">
    <property type="term" value="F:lipoic acid binding"/>
    <property type="evidence" value="ECO:0007669"/>
    <property type="project" value="TreeGrafter"/>
</dbReference>
<dbReference type="GO" id="GO:0045254">
    <property type="term" value="C:pyruvate dehydrogenase complex"/>
    <property type="evidence" value="ECO:0007669"/>
    <property type="project" value="UniProtKB-UniRule"/>
</dbReference>
<keyword evidence="14" id="KW-1185">Reference proteome</keyword>
<evidence type="ECO:0000256" key="5">
    <source>
        <dbReference type="ARBA" id="ARBA00022823"/>
    </source>
</evidence>
<comment type="caution">
    <text evidence="13">The sequence shown here is derived from an EMBL/GenBank/DDBJ whole genome shotgun (WGS) entry which is preliminary data.</text>
</comment>